<accession>A0AAV6U1G5</accession>
<reference evidence="1 2" key="1">
    <citation type="journal article" date="2022" name="Nat. Ecol. Evol.">
        <title>A masculinizing supergene underlies an exaggerated male reproductive morph in a spider.</title>
        <authorList>
            <person name="Hendrickx F."/>
            <person name="De Corte Z."/>
            <person name="Sonet G."/>
            <person name="Van Belleghem S.M."/>
            <person name="Kostlbacher S."/>
            <person name="Vangestel C."/>
        </authorList>
    </citation>
    <scope>NUCLEOTIDE SEQUENCE [LARGE SCALE GENOMIC DNA]</scope>
    <source>
        <strain evidence="1">W744_W776</strain>
    </source>
</reference>
<sequence length="177" mass="20314">MGGYLDALSTVYKSYIRPVLEYGKEVVTLASTANLKKYDIIQNKALRIITGGAKSTPFTEMQLQTGIEPLKSRRDKFTLKFWERAKRVDFNYWNGYKCATQRLKTQTSPLTHTEHLQSTVAHALSTYRFDLINLTTNKAEALPEELKACAMDSIEQRYPLNDYTSTPMVRFSLKQTE</sequence>
<evidence type="ECO:0000313" key="1">
    <source>
        <dbReference type="EMBL" id="KAG8178105.1"/>
    </source>
</evidence>
<comment type="caution">
    <text evidence="1">The sequence shown here is derived from an EMBL/GenBank/DDBJ whole genome shotgun (WGS) entry which is preliminary data.</text>
</comment>
<organism evidence="1 2">
    <name type="scientific">Oedothorax gibbosus</name>
    <dbReference type="NCBI Taxonomy" id="931172"/>
    <lineage>
        <taxon>Eukaryota</taxon>
        <taxon>Metazoa</taxon>
        <taxon>Ecdysozoa</taxon>
        <taxon>Arthropoda</taxon>
        <taxon>Chelicerata</taxon>
        <taxon>Arachnida</taxon>
        <taxon>Araneae</taxon>
        <taxon>Araneomorphae</taxon>
        <taxon>Entelegynae</taxon>
        <taxon>Araneoidea</taxon>
        <taxon>Linyphiidae</taxon>
        <taxon>Erigoninae</taxon>
        <taxon>Oedothorax</taxon>
    </lineage>
</organism>
<dbReference type="EMBL" id="JAFNEN010000717">
    <property type="protein sequence ID" value="KAG8178105.1"/>
    <property type="molecule type" value="Genomic_DNA"/>
</dbReference>
<proteinExistence type="predicted"/>
<name>A0AAV6U1G5_9ARAC</name>
<evidence type="ECO:0000313" key="2">
    <source>
        <dbReference type="Proteomes" id="UP000827092"/>
    </source>
</evidence>
<protein>
    <submittedName>
        <fullName evidence="1">Uncharacterized protein</fullName>
    </submittedName>
</protein>
<gene>
    <name evidence="1" type="ORF">JTE90_017452</name>
</gene>
<keyword evidence="2" id="KW-1185">Reference proteome</keyword>
<dbReference type="AlphaFoldDB" id="A0AAV6U1G5"/>
<dbReference type="Proteomes" id="UP000827092">
    <property type="component" value="Unassembled WGS sequence"/>
</dbReference>